<sequence length="79" mass="8663">EGGGDMVDGPCSNVLCPCHLPSFNIHILPPPHPEWAFLTSYGEAHDEAHGEVTGKRPTRHRPALMCPPEITPDTYLGQY</sequence>
<name>A0AAI9T741_PENTH</name>
<evidence type="ECO:0000256" key="1">
    <source>
        <dbReference type="SAM" id="MobiDB-lite"/>
    </source>
</evidence>
<dbReference type="Proteomes" id="UP001227192">
    <property type="component" value="Unassembled WGS sequence"/>
</dbReference>
<evidence type="ECO:0000313" key="2">
    <source>
        <dbReference type="EMBL" id="KAJ9481568.1"/>
    </source>
</evidence>
<feature type="region of interest" description="Disordered" evidence="1">
    <location>
        <begin position="48"/>
        <end position="79"/>
    </location>
</feature>
<feature type="non-terminal residue" evidence="2">
    <location>
        <position position="1"/>
    </location>
</feature>
<proteinExistence type="predicted"/>
<evidence type="ECO:0000313" key="3">
    <source>
        <dbReference type="Proteomes" id="UP001227192"/>
    </source>
</evidence>
<accession>A0AAI9T741</accession>
<keyword evidence="3" id="KW-1185">Reference proteome</keyword>
<dbReference type="AlphaFoldDB" id="A0AAI9T741"/>
<organism evidence="2 3">
    <name type="scientific">Penicillium thymicola</name>
    <dbReference type="NCBI Taxonomy" id="293382"/>
    <lineage>
        <taxon>Eukaryota</taxon>
        <taxon>Fungi</taxon>
        <taxon>Dikarya</taxon>
        <taxon>Ascomycota</taxon>
        <taxon>Pezizomycotina</taxon>
        <taxon>Eurotiomycetes</taxon>
        <taxon>Eurotiomycetidae</taxon>
        <taxon>Eurotiales</taxon>
        <taxon>Aspergillaceae</taxon>
        <taxon>Penicillium</taxon>
    </lineage>
</organism>
<gene>
    <name evidence="2" type="ORF">VN97_g11905</name>
</gene>
<protein>
    <submittedName>
        <fullName evidence="2">Uncharacterized protein</fullName>
    </submittedName>
</protein>
<reference evidence="2" key="1">
    <citation type="submission" date="2015-06" db="EMBL/GenBank/DDBJ databases">
        <authorList>
            <person name="Nguyen H."/>
        </authorList>
    </citation>
    <scope>NUCLEOTIDE SEQUENCE</scope>
    <source>
        <strain evidence="2">DAOM 180753</strain>
    </source>
</reference>
<dbReference type="EMBL" id="LACB01000743">
    <property type="protein sequence ID" value="KAJ9481568.1"/>
    <property type="molecule type" value="Genomic_DNA"/>
</dbReference>
<comment type="caution">
    <text evidence="2">The sequence shown here is derived from an EMBL/GenBank/DDBJ whole genome shotgun (WGS) entry which is preliminary data.</text>
</comment>
<reference evidence="2" key="2">
    <citation type="journal article" date="2016" name="Fungal Biol.">
        <title>Ochratoxin A production by Penicillium thymicola.</title>
        <authorList>
            <person name="Nguyen H.D.T."/>
            <person name="McMullin D.R."/>
            <person name="Ponomareva E."/>
            <person name="Riley R."/>
            <person name="Pomraning K.R."/>
            <person name="Baker S.E."/>
            <person name="Seifert K.A."/>
        </authorList>
    </citation>
    <scope>NUCLEOTIDE SEQUENCE</scope>
    <source>
        <strain evidence="2">DAOM 180753</strain>
    </source>
</reference>